<feature type="transmembrane region" description="Helical" evidence="1">
    <location>
        <begin position="44"/>
        <end position="66"/>
    </location>
</feature>
<feature type="domain" description="FecR protein" evidence="2">
    <location>
        <begin position="77"/>
        <end position="169"/>
    </location>
</feature>
<feature type="domain" description="Protein FecR C-terminal" evidence="3">
    <location>
        <begin position="217"/>
        <end position="285"/>
    </location>
</feature>
<dbReference type="PANTHER" id="PTHR30273">
    <property type="entry name" value="PERIPLASMIC SIGNAL SENSOR AND SIGMA FACTOR ACTIVATOR FECR-RELATED"/>
    <property type="match status" value="1"/>
</dbReference>
<dbReference type="AlphaFoldDB" id="A0A0P0G4I2"/>
<dbReference type="Gene3D" id="3.55.50.30">
    <property type="match status" value="1"/>
</dbReference>
<dbReference type="GO" id="GO:0016989">
    <property type="term" value="F:sigma factor antagonist activity"/>
    <property type="evidence" value="ECO:0007669"/>
    <property type="project" value="TreeGrafter"/>
</dbReference>
<dbReference type="Gene3D" id="2.60.120.1440">
    <property type="match status" value="1"/>
</dbReference>
<dbReference type="InterPro" id="IPR032508">
    <property type="entry name" value="FecR_C"/>
</dbReference>
<evidence type="ECO:0000259" key="3">
    <source>
        <dbReference type="Pfam" id="PF16344"/>
    </source>
</evidence>
<keyword evidence="1" id="KW-0472">Membrane</keyword>
<dbReference type="Pfam" id="PF04773">
    <property type="entry name" value="FecR"/>
    <property type="match status" value="1"/>
</dbReference>
<reference evidence="4 6" key="1">
    <citation type="journal article" date="2015" name="Science">
        <title>Genetic determinants of in vivo fitness and diet responsiveness in multiple human gut Bacteroides.</title>
        <authorList>
            <person name="Wu M."/>
            <person name="McNulty N.P."/>
            <person name="Rodionov D.A."/>
            <person name="Khoroshkin M.S."/>
            <person name="Griffin N.W."/>
            <person name="Cheng J."/>
            <person name="Latreille P."/>
            <person name="Kerstetter R.A."/>
            <person name="Terrapon N."/>
            <person name="Henrissat B."/>
            <person name="Osterman A.L."/>
            <person name="Gordon J.I."/>
        </authorList>
    </citation>
    <scope>NUCLEOTIDE SEQUENCE [LARGE SCALE GENOMIC DNA]</scope>
    <source>
        <strain evidence="4 6">WH2</strain>
    </source>
</reference>
<reference evidence="5 7" key="2">
    <citation type="journal article" date="2019" name="Nat. Med.">
        <title>A library of human gut bacterial isolates paired with longitudinal multiomics data enables mechanistic microbiome research.</title>
        <authorList>
            <person name="Poyet M."/>
            <person name="Groussin M."/>
            <person name="Gibbons S.M."/>
            <person name="Avila-Pacheco J."/>
            <person name="Jiang X."/>
            <person name="Kearney S.M."/>
            <person name="Perrotta A.R."/>
            <person name="Berdy B."/>
            <person name="Zhao S."/>
            <person name="Lieberman T.D."/>
            <person name="Swanson P.K."/>
            <person name="Smith M."/>
            <person name="Roesemann S."/>
            <person name="Alexander J.E."/>
            <person name="Rich S.A."/>
            <person name="Livny J."/>
            <person name="Vlamakis H."/>
            <person name="Clish C."/>
            <person name="Bullock K."/>
            <person name="Deik A."/>
            <person name="Scott J."/>
            <person name="Pierce K.A."/>
            <person name="Xavier R.J."/>
            <person name="Alm E.J."/>
        </authorList>
    </citation>
    <scope>NUCLEOTIDE SEQUENCE [LARGE SCALE GENOMIC DNA]</scope>
    <source>
        <strain evidence="5 7">BIOML-A6</strain>
    </source>
</reference>
<dbReference type="Pfam" id="PF16344">
    <property type="entry name" value="FecR_C"/>
    <property type="match status" value="1"/>
</dbReference>
<keyword evidence="1" id="KW-1133">Transmembrane helix</keyword>
<dbReference type="FunFam" id="2.60.120.1440:FF:000001">
    <property type="entry name" value="Putative anti-sigma factor"/>
    <property type="match status" value="1"/>
</dbReference>
<dbReference type="Proteomes" id="UP000448877">
    <property type="component" value="Unassembled WGS sequence"/>
</dbReference>
<dbReference type="PATRIC" id="fig|246787.4.peg.1732"/>
<dbReference type="Proteomes" id="UP000061809">
    <property type="component" value="Chromosome"/>
</dbReference>
<dbReference type="STRING" id="246787.BcellWH2_01682"/>
<name>A0A0P0G4I2_9BACE</name>
<dbReference type="eggNOG" id="COG3712">
    <property type="taxonomic scope" value="Bacteria"/>
</dbReference>
<evidence type="ECO:0000313" key="6">
    <source>
        <dbReference type="Proteomes" id="UP000061809"/>
    </source>
</evidence>
<gene>
    <name evidence="4" type="ORF">BcellWH2_01682</name>
    <name evidence="5" type="ORF">F2Y81_02675</name>
</gene>
<dbReference type="InterPro" id="IPR006860">
    <property type="entry name" value="FecR"/>
</dbReference>
<keyword evidence="1" id="KW-0812">Transmembrane</keyword>
<dbReference type="PANTHER" id="PTHR30273:SF2">
    <property type="entry name" value="PROTEIN FECR"/>
    <property type="match status" value="1"/>
</dbReference>
<dbReference type="InterPro" id="IPR012373">
    <property type="entry name" value="Ferrdict_sens_TM"/>
</dbReference>
<evidence type="ECO:0000313" key="7">
    <source>
        <dbReference type="Proteomes" id="UP000448877"/>
    </source>
</evidence>
<organism evidence="4 6">
    <name type="scientific">Bacteroides cellulosilyticus</name>
    <dbReference type="NCBI Taxonomy" id="246787"/>
    <lineage>
        <taxon>Bacteria</taxon>
        <taxon>Pseudomonadati</taxon>
        <taxon>Bacteroidota</taxon>
        <taxon>Bacteroidia</taxon>
        <taxon>Bacteroidales</taxon>
        <taxon>Bacteroidaceae</taxon>
        <taxon>Bacteroides</taxon>
    </lineage>
</organism>
<accession>A0A0P0G4I2</accession>
<dbReference type="EMBL" id="CP012801">
    <property type="protein sequence ID" value="ALJ58935.1"/>
    <property type="molecule type" value="Genomic_DNA"/>
</dbReference>
<evidence type="ECO:0000256" key="1">
    <source>
        <dbReference type="SAM" id="Phobius"/>
    </source>
</evidence>
<dbReference type="PIRSF" id="PIRSF018266">
    <property type="entry name" value="FecR"/>
    <property type="match status" value="1"/>
</dbReference>
<sequence>MEQEFERILDKLATSTRSPRGRFSKANSWILLEKRLPHLQRRILSLHTMAGAAAVAVLCVLGWWAYYMFAPVPLQTVSTLAETRTITLPDQTEIVLNRYSSLTYPERFRGKDRKVQLQGEAYFEVSKDAAHPFKVEAGAIIVQVLGTHFNVEAYPEDTQVKTTLLEGSVSVSLIGKAEESLILSPNESAIYNKDKKSLTLHTENNASEEIIWRNGTLLFKSIPLQEIVRQLSNAFHTDIRIEDADLQNYRMTATFSDGETLEEILSLLCRNQKFEYTKTNDIITITQKLN</sequence>
<evidence type="ECO:0000313" key="4">
    <source>
        <dbReference type="EMBL" id="ALJ58935.1"/>
    </source>
</evidence>
<proteinExistence type="predicted"/>
<dbReference type="EMBL" id="VVYV01000002">
    <property type="protein sequence ID" value="KAA5423493.1"/>
    <property type="molecule type" value="Genomic_DNA"/>
</dbReference>
<dbReference type="RefSeq" id="WP_007218870.1">
    <property type="nucleotide sequence ID" value="NZ_CABMLT010000006.1"/>
</dbReference>
<protein>
    <submittedName>
        <fullName evidence="5">DUF4974 domain-containing protein</fullName>
    </submittedName>
    <submittedName>
        <fullName evidence="4">Fec operon regulator FecR</fullName>
    </submittedName>
</protein>
<evidence type="ECO:0000259" key="2">
    <source>
        <dbReference type="Pfam" id="PF04773"/>
    </source>
</evidence>
<dbReference type="KEGG" id="bcel:BcellWH2_01682"/>
<evidence type="ECO:0000313" key="5">
    <source>
        <dbReference type="EMBL" id="KAA5423493.1"/>
    </source>
</evidence>